<sequence length="68" mass="7596">MFPCIFHQLFLGPVPLSAHPHTQKKKGVEAKPSNEGLACNALCVNNALTFFFDVYSLSHLDNYYLIIA</sequence>
<dbReference type="EMBL" id="JAYKXN010000006">
    <property type="protein sequence ID" value="KAK7278869.1"/>
    <property type="molecule type" value="Genomic_DNA"/>
</dbReference>
<gene>
    <name evidence="1" type="ORF">RJT34_23908</name>
</gene>
<name>A0AAN9FNK7_CLITE</name>
<keyword evidence="2" id="KW-1185">Reference proteome</keyword>
<accession>A0AAN9FNK7</accession>
<organism evidence="1 2">
    <name type="scientific">Clitoria ternatea</name>
    <name type="common">Butterfly pea</name>
    <dbReference type="NCBI Taxonomy" id="43366"/>
    <lineage>
        <taxon>Eukaryota</taxon>
        <taxon>Viridiplantae</taxon>
        <taxon>Streptophyta</taxon>
        <taxon>Embryophyta</taxon>
        <taxon>Tracheophyta</taxon>
        <taxon>Spermatophyta</taxon>
        <taxon>Magnoliopsida</taxon>
        <taxon>eudicotyledons</taxon>
        <taxon>Gunneridae</taxon>
        <taxon>Pentapetalae</taxon>
        <taxon>rosids</taxon>
        <taxon>fabids</taxon>
        <taxon>Fabales</taxon>
        <taxon>Fabaceae</taxon>
        <taxon>Papilionoideae</taxon>
        <taxon>50 kb inversion clade</taxon>
        <taxon>NPAAA clade</taxon>
        <taxon>indigoferoid/millettioid clade</taxon>
        <taxon>Phaseoleae</taxon>
        <taxon>Clitoria</taxon>
    </lineage>
</organism>
<dbReference type="AlphaFoldDB" id="A0AAN9FNK7"/>
<dbReference type="Proteomes" id="UP001359559">
    <property type="component" value="Unassembled WGS sequence"/>
</dbReference>
<protein>
    <submittedName>
        <fullName evidence="1">Uncharacterized protein</fullName>
    </submittedName>
</protein>
<comment type="caution">
    <text evidence="1">The sequence shown here is derived from an EMBL/GenBank/DDBJ whole genome shotgun (WGS) entry which is preliminary data.</text>
</comment>
<proteinExistence type="predicted"/>
<evidence type="ECO:0000313" key="1">
    <source>
        <dbReference type="EMBL" id="KAK7278869.1"/>
    </source>
</evidence>
<evidence type="ECO:0000313" key="2">
    <source>
        <dbReference type="Proteomes" id="UP001359559"/>
    </source>
</evidence>
<reference evidence="1 2" key="1">
    <citation type="submission" date="2024-01" db="EMBL/GenBank/DDBJ databases">
        <title>The genomes of 5 underutilized Papilionoideae crops provide insights into root nodulation and disease resistance.</title>
        <authorList>
            <person name="Yuan L."/>
        </authorList>
    </citation>
    <scope>NUCLEOTIDE SEQUENCE [LARGE SCALE GENOMIC DNA]</scope>
    <source>
        <strain evidence="1">LY-2023</strain>
        <tissue evidence="1">Leaf</tissue>
    </source>
</reference>